<keyword evidence="3 6" id="KW-0812">Transmembrane</keyword>
<dbReference type="PANTHER" id="PTHR43124:SF3">
    <property type="entry name" value="CHLORAMPHENICOL EFFLUX PUMP RV0191"/>
    <property type="match status" value="1"/>
</dbReference>
<evidence type="ECO:0000256" key="6">
    <source>
        <dbReference type="SAM" id="Phobius"/>
    </source>
</evidence>
<evidence type="ECO:0000256" key="1">
    <source>
        <dbReference type="ARBA" id="ARBA00004651"/>
    </source>
</evidence>
<comment type="subcellular location">
    <subcellularLocation>
        <location evidence="1">Cell membrane</location>
        <topology evidence="1">Multi-pass membrane protein</topology>
    </subcellularLocation>
</comment>
<feature type="transmembrane region" description="Helical" evidence="6">
    <location>
        <begin position="55"/>
        <end position="75"/>
    </location>
</feature>
<evidence type="ECO:0000256" key="3">
    <source>
        <dbReference type="ARBA" id="ARBA00022692"/>
    </source>
</evidence>
<keyword evidence="5 6" id="KW-0472">Membrane</keyword>
<feature type="transmembrane region" description="Helical" evidence="6">
    <location>
        <begin position="107"/>
        <end position="129"/>
    </location>
</feature>
<feature type="transmembrane region" description="Helical" evidence="6">
    <location>
        <begin position="253"/>
        <end position="273"/>
    </location>
</feature>
<dbReference type="CDD" id="cd17324">
    <property type="entry name" value="MFS_NepI_like"/>
    <property type="match status" value="1"/>
</dbReference>
<dbReference type="PANTHER" id="PTHR43124">
    <property type="entry name" value="PURINE EFFLUX PUMP PBUE"/>
    <property type="match status" value="1"/>
</dbReference>
<dbReference type="PROSITE" id="PS50850">
    <property type="entry name" value="MFS"/>
    <property type="match status" value="1"/>
</dbReference>
<dbReference type="InterPro" id="IPR050189">
    <property type="entry name" value="MFS_Efflux_Transporters"/>
</dbReference>
<feature type="transmembrane region" description="Helical" evidence="6">
    <location>
        <begin position="82"/>
        <end position="101"/>
    </location>
</feature>
<dbReference type="OrthoDB" id="9814237at2"/>
<feature type="domain" description="Major facilitator superfamily (MFS) profile" evidence="7">
    <location>
        <begin position="16"/>
        <end position="395"/>
    </location>
</feature>
<sequence>MTTVAETRRSDRLPLATYVLAFGVFCVGTSEFMLAGLLPEIATDLDISIPAAGNLITAFAVGMLIGAPVTALLTIRLPRKATLLGAIGIFGVAHLIPLLIPTYEATLISRVVAAVACAGYWAVSAVVAASIAPPDRLARSMAAIVGGLTISNVLGVPIGTWLGQTFGWQSAFLAVAVAAVVTAALVVTFVRIPAADRSDVSMTSLVRTEIRVFADRRVWLALATTALFQGAVFCTFSYLAVLLTERSGISEGLVPVVLLLFGLGAFAGVTIGGRYGDRNMLLNVVVSLIAIVASLLLLILVSGSAVGAVITVVLLGVSAFSIAASINGRVLGFAGDAPTLAAAVNVSAFNVGNALGPWLGGLVIAAGLGVVAPTWVAVGLALGALAVVAVSARVERATPARDVGPSTESPDVRTDADLVGECSTS</sequence>
<evidence type="ECO:0000313" key="9">
    <source>
        <dbReference type="Proteomes" id="UP000011666"/>
    </source>
</evidence>
<evidence type="ECO:0000259" key="7">
    <source>
        <dbReference type="PROSITE" id="PS50850"/>
    </source>
</evidence>
<accession>M0QQT1</accession>
<dbReference type="EMBL" id="BANX01000044">
    <property type="protein sequence ID" value="GAC70923.1"/>
    <property type="molecule type" value="Genomic_DNA"/>
</dbReference>
<evidence type="ECO:0000256" key="4">
    <source>
        <dbReference type="ARBA" id="ARBA00022989"/>
    </source>
</evidence>
<name>M0QQT1_9ACTN</name>
<comment type="caution">
    <text evidence="8">The sequence shown here is derived from an EMBL/GenBank/DDBJ whole genome shotgun (WGS) entry which is preliminary data.</text>
</comment>
<evidence type="ECO:0000256" key="2">
    <source>
        <dbReference type="ARBA" id="ARBA00022475"/>
    </source>
</evidence>
<dbReference type="Proteomes" id="UP000011666">
    <property type="component" value="Unassembled WGS sequence"/>
</dbReference>
<dbReference type="RefSeq" id="WP_007625403.1">
    <property type="nucleotide sequence ID" value="NZ_BANX01000044.1"/>
</dbReference>
<dbReference type="GO" id="GO:0022857">
    <property type="term" value="F:transmembrane transporter activity"/>
    <property type="evidence" value="ECO:0007669"/>
    <property type="project" value="InterPro"/>
</dbReference>
<keyword evidence="2" id="KW-1003">Cell membrane</keyword>
<keyword evidence="9" id="KW-1185">Reference proteome</keyword>
<dbReference type="AlphaFoldDB" id="M0QQT1"/>
<proteinExistence type="predicted"/>
<keyword evidence="4 6" id="KW-1133">Transmembrane helix</keyword>
<reference evidence="8 9" key="1">
    <citation type="submission" date="2013-01" db="EMBL/GenBank/DDBJ databases">
        <title>Whole genome shotgun sequence of Gordonia soli NBRC 108243.</title>
        <authorList>
            <person name="Isaki-Nakamura S."/>
            <person name="Hosoyama A."/>
            <person name="Tsuchikane K."/>
            <person name="Ando Y."/>
            <person name="Baba S."/>
            <person name="Ohji S."/>
            <person name="Hamada M."/>
            <person name="Tamura T."/>
            <person name="Yamazoe A."/>
            <person name="Yamazaki S."/>
            <person name="Fujita N."/>
        </authorList>
    </citation>
    <scope>NUCLEOTIDE SEQUENCE [LARGE SCALE GENOMIC DNA]</scope>
    <source>
        <strain evidence="8 9">NBRC 108243</strain>
    </source>
</reference>
<organism evidence="8 9">
    <name type="scientific">Gordonia soli NBRC 108243</name>
    <dbReference type="NCBI Taxonomy" id="1223545"/>
    <lineage>
        <taxon>Bacteria</taxon>
        <taxon>Bacillati</taxon>
        <taxon>Actinomycetota</taxon>
        <taxon>Actinomycetes</taxon>
        <taxon>Mycobacteriales</taxon>
        <taxon>Gordoniaceae</taxon>
        <taxon>Gordonia</taxon>
    </lineage>
</organism>
<dbReference type="GO" id="GO:0005886">
    <property type="term" value="C:plasma membrane"/>
    <property type="evidence" value="ECO:0007669"/>
    <property type="project" value="UniProtKB-SubCell"/>
</dbReference>
<feature type="transmembrane region" description="Helical" evidence="6">
    <location>
        <begin position="280"/>
        <end position="300"/>
    </location>
</feature>
<evidence type="ECO:0000256" key="5">
    <source>
        <dbReference type="ARBA" id="ARBA00023136"/>
    </source>
</evidence>
<dbReference type="STRING" id="1223545.GS4_44_00050"/>
<feature type="transmembrane region" description="Helical" evidence="6">
    <location>
        <begin position="306"/>
        <end position="326"/>
    </location>
</feature>
<dbReference type="Gene3D" id="1.20.1250.20">
    <property type="entry name" value="MFS general substrate transporter like domains"/>
    <property type="match status" value="1"/>
</dbReference>
<protein>
    <submittedName>
        <fullName evidence="8">Putative major facilitator superfamily transporter</fullName>
    </submittedName>
</protein>
<dbReference type="InterPro" id="IPR011701">
    <property type="entry name" value="MFS"/>
</dbReference>
<evidence type="ECO:0000313" key="8">
    <source>
        <dbReference type="EMBL" id="GAC70923.1"/>
    </source>
</evidence>
<dbReference type="eggNOG" id="COG2814">
    <property type="taxonomic scope" value="Bacteria"/>
</dbReference>
<feature type="transmembrane region" description="Helical" evidence="6">
    <location>
        <begin position="141"/>
        <end position="162"/>
    </location>
</feature>
<dbReference type="Pfam" id="PF07690">
    <property type="entry name" value="MFS_1"/>
    <property type="match status" value="1"/>
</dbReference>
<gene>
    <name evidence="8" type="ORF">GS4_44_00050</name>
</gene>
<feature type="transmembrane region" description="Helical" evidence="6">
    <location>
        <begin position="218"/>
        <end position="241"/>
    </location>
</feature>
<feature type="transmembrane region" description="Helical" evidence="6">
    <location>
        <begin position="168"/>
        <end position="192"/>
    </location>
</feature>
<feature type="transmembrane region" description="Helical" evidence="6">
    <location>
        <begin position="15"/>
        <end position="35"/>
    </location>
</feature>
<feature type="transmembrane region" description="Helical" evidence="6">
    <location>
        <begin position="358"/>
        <end position="391"/>
    </location>
</feature>
<dbReference type="NCBIfam" id="NF033135">
    <property type="entry name" value="cmx_cmrA"/>
    <property type="match status" value="1"/>
</dbReference>
<dbReference type="InterPro" id="IPR020846">
    <property type="entry name" value="MFS_dom"/>
</dbReference>
<dbReference type="SUPFAM" id="SSF103473">
    <property type="entry name" value="MFS general substrate transporter"/>
    <property type="match status" value="1"/>
</dbReference>
<dbReference type="InterPro" id="IPR036259">
    <property type="entry name" value="MFS_trans_sf"/>
</dbReference>